<organism evidence="2 3">
    <name type="scientific">Seminavis robusta</name>
    <dbReference type="NCBI Taxonomy" id="568900"/>
    <lineage>
        <taxon>Eukaryota</taxon>
        <taxon>Sar</taxon>
        <taxon>Stramenopiles</taxon>
        <taxon>Ochrophyta</taxon>
        <taxon>Bacillariophyta</taxon>
        <taxon>Bacillariophyceae</taxon>
        <taxon>Bacillariophycidae</taxon>
        <taxon>Naviculales</taxon>
        <taxon>Naviculaceae</taxon>
        <taxon>Seminavis</taxon>
    </lineage>
</organism>
<proteinExistence type="predicted"/>
<keyword evidence="3" id="KW-1185">Reference proteome</keyword>
<dbReference type="AlphaFoldDB" id="A0A9N8DL95"/>
<comment type="caution">
    <text evidence="2">The sequence shown here is derived from an EMBL/GenBank/DDBJ whole genome shotgun (WGS) entry which is preliminary data.</text>
</comment>
<gene>
    <name evidence="2" type="ORF">SEMRO_186_G080530.1</name>
</gene>
<dbReference type="OrthoDB" id="57235at2759"/>
<evidence type="ECO:0000313" key="3">
    <source>
        <dbReference type="Proteomes" id="UP001153069"/>
    </source>
</evidence>
<protein>
    <submittedName>
        <fullName evidence="2">Uncharacterized protein</fullName>
    </submittedName>
</protein>
<feature type="region of interest" description="Disordered" evidence="1">
    <location>
        <begin position="108"/>
        <end position="127"/>
    </location>
</feature>
<name>A0A9N8DL95_9STRA</name>
<dbReference type="EMBL" id="CAICTM010000185">
    <property type="protein sequence ID" value="CAB9504105.1"/>
    <property type="molecule type" value="Genomic_DNA"/>
</dbReference>
<dbReference type="Proteomes" id="UP001153069">
    <property type="component" value="Unassembled WGS sequence"/>
</dbReference>
<accession>A0A9N8DL95</accession>
<sequence>MPKPLPRMARIIPLIFSEWNSIKGGSDATTQLLWHCHYNVPSNENQAVVCARMLSLAAVHIHRLHQLSTANRNLSVYASLKRYRDTATERCLFKKSLNMIIDEMSRKKARAVSPQQLTPPRPTGRSTRSQLGILRLDLPLLATSKTPQRSMLAKIGNFATQEAQGKLDARSKVVLTRTRECSGFAVFRIGANGETNGKGGRGRCANCGSQTHCYCMMCKLWLCDGMSDKVQMQDDFKGHIIVNDQSDSPIHVQNCCFLIHHRKKQESVLRKFNEDAMKKMI</sequence>
<evidence type="ECO:0000313" key="2">
    <source>
        <dbReference type="EMBL" id="CAB9504105.1"/>
    </source>
</evidence>
<evidence type="ECO:0000256" key="1">
    <source>
        <dbReference type="SAM" id="MobiDB-lite"/>
    </source>
</evidence>
<reference evidence="2" key="1">
    <citation type="submission" date="2020-06" db="EMBL/GenBank/DDBJ databases">
        <authorList>
            <consortium name="Plant Systems Biology data submission"/>
        </authorList>
    </citation>
    <scope>NUCLEOTIDE SEQUENCE</scope>
    <source>
        <strain evidence="2">D6</strain>
    </source>
</reference>